<sequence>MLRRHMVGMYHAWMTGRAPPPPPPSFLDAALTQTPDTMPDDPPYSPDPPTYLQAHDAQYYPSEVAHKVSYSYKQGPRDEPQVENEKSTGRKGKDGASTRLKGIEQPSKNKQGMGDQGSVSHKELSMSPDVHLPAGFKVPKFNLLDGYGDPVAHLRDYCSKMRSVSEKDDLLMAHFNTSLTGAALEWHNHQDINKWPTIGDMGQDFVRHFQYNIDIVPDHSSLSHMEKKPKESFRDFWLRWNEQVARNDPPIDRKDLAEPRRRQGPVVVLAKRPQPQFQPQTYPRAPHNPPHHYPSNNDRSYVQPLGHSLRQRHGPVVVLAKRSQPQYRPHEHP</sequence>
<reference evidence="2" key="2">
    <citation type="submission" date="2025-08" db="UniProtKB">
        <authorList>
            <consortium name="RefSeq"/>
        </authorList>
    </citation>
    <scope>IDENTIFICATION</scope>
    <source>
        <tissue evidence="2">Leaf</tissue>
    </source>
</reference>
<reference evidence="1" key="1">
    <citation type="journal article" date="2014" name="Nat. Commun.">
        <title>The tobacco genome sequence and its comparison with those of tomato and potato.</title>
        <authorList>
            <person name="Sierro N."/>
            <person name="Battey J.N."/>
            <person name="Ouadi S."/>
            <person name="Bakaher N."/>
            <person name="Bovet L."/>
            <person name="Willig A."/>
            <person name="Goepfert S."/>
            <person name="Peitsch M.C."/>
            <person name="Ivanov N.V."/>
        </authorList>
    </citation>
    <scope>NUCLEOTIDE SEQUENCE [LARGE SCALE GENOMIC DNA]</scope>
</reference>
<keyword evidence="1" id="KW-1185">Reference proteome</keyword>
<protein>
    <submittedName>
        <fullName evidence="2">Uncharacterized protein LOC142176447</fullName>
    </submittedName>
</protein>
<gene>
    <name evidence="2" type="primary">LOC142176447</name>
</gene>
<proteinExistence type="predicted"/>
<evidence type="ECO:0000313" key="2">
    <source>
        <dbReference type="RefSeq" id="XP_075100342.1"/>
    </source>
</evidence>
<name>A0AC58TSZ2_TOBAC</name>
<accession>A0AC58TSZ2</accession>
<evidence type="ECO:0000313" key="1">
    <source>
        <dbReference type="Proteomes" id="UP000790787"/>
    </source>
</evidence>
<dbReference type="RefSeq" id="XP_075100342.1">
    <property type="nucleotide sequence ID" value="XM_075244241.1"/>
</dbReference>
<organism evidence="1 2">
    <name type="scientific">Nicotiana tabacum</name>
    <name type="common">Common tobacco</name>
    <dbReference type="NCBI Taxonomy" id="4097"/>
    <lineage>
        <taxon>Eukaryota</taxon>
        <taxon>Viridiplantae</taxon>
        <taxon>Streptophyta</taxon>
        <taxon>Embryophyta</taxon>
        <taxon>Tracheophyta</taxon>
        <taxon>Spermatophyta</taxon>
        <taxon>Magnoliopsida</taxon>
        <taxon>eudicotyledons</taxon>
        <taxon>Gunneridae</taxon>
        <taxon>Pentapetalae</taxon>
        <taxon>asterids</taxon>
        <taxon>lamiids</taxon>
        <taxon>Solanales</taxon>
        <taxon>Solanaceae</taxon>
        <taxon>Nicotianoideae</taxon>
        <taxon>Nicotianeae</taxon>
        <taxon>Nicotiana</taxon>
    </lineage>
</organism>
<dbReference type="Proteomes" id="UP000790787">
    <property type="component" value="Chromosome 22"/>
</dbReference>